<comment type="subcellular location">
    <subcellularLocation>
        <location evidence="1">Mitochondrion inner membrane</location>
        <topology evidence="1">Single-pass membrane protein</topology>
    </subcellularLocation>
</comment>
<keyword evidence="4 12" id="KW-0547">Nucleotide-binding</keyword>
<name>A0A8H4L6Z6_9HYPO</name>
<dbReference type="SMART" id="SM01024">
    <property type="entry name" value="BCS1_N"/>
    <property type="match status" value="1"/>
</dbReference>
<evidence type="ECO:0000256" key="2">
    <source>
        <dbReference type="ARBA" id="ARBA00007448"/>
    </source>
</evidence>
<feature type="region of interest" description="Disordered" evidence="13">
    <location>
        <begin position="89"/>
        <end position="121"/>
    </location>
</feature>
<dbReference type="GO" id="GO:0005743">
    <property type="term" value="C:mitochondrial inner membrane"/>
    <property type="evidence" value="ECO:0007669"/>
    <property type="project" value="UniProtKB-SubCell"/>
</dbReference>
<keyword evidence="8" id="KW-1133">Transmembrane helix</keyword>
<evidence type="ECO:0000256" key="10">
    <source>
        <dbReference type="ARBA" id="ARBA00023136"/>
    </source>
</evidence>
<dbReference type="PROSITE" id="PS00674">
    <property type="entry name" value="AAA"/>
    <property type="match status" value="1"/>
</dbReference>
<evidence type="ECO:0000313" key="16">
    <source>
        <dbReference type="EMBL" id="KAF4462743.1"/>
    </source>
</evidence>
<dbReference type="Gene3D" id="3.40.50.300">
    <property type="entry name" value="P-loop containing nucleotide triphosphate hydrolases"/>
    <property type="match status" value="1"/>
</dbReference>
<dbReference type="SUPFAM" id="SSF52540">
    <property type="entry name" value="P-loop containing nucleoside triphosphate hydrolases"/>
    <property type="match status" value="1"/>
</dbReference>
<evidence type="ECO:0000256" key="8">
    <source>
        <dbReference type="ARBA" id="ARBA00022989"/>
    </source>
</evidence>
<keyword evidence="10" id="KW-0472">Membrane</keyword>
<feature type="domain" description="BCS1 N-terminal" evidence="15">
    <location>
        <begin position="29"/>
        <end position="237"/>
    </location>
</feature>
<evidence type="ECO:0000256" key="5">
    <source>
        <dbReference type="ARBA" id="ARBA00022792"/>
    </source>
</evidence>
<comment type="similarity">
    <text evidence="2">Belongs to the AAA ATPase family. BCS1 subfamily.</text>
</comment>
<keyword evidence="17" id="KW-1185">Reference proteome</keyword>
<dbReference type="GO" id="GO:0005524">
    <property type="term" value="F:ATP binding"/>
    <property type="evidence" value="ECO:0007669"/>
    <property type="project" value="UniProtKB-KW"/>
</dbReference>
<dbReference type="SMART" id="SM00382">
    <property type="entry name" value="AAA"/>
    <property type="match status" value="1"/>
</dbReference>
<dbReference type="Pfam" id="PF25426">
    <property type="entry name" value="AAA_lid_BCS1"/>
    <property type="match status" value="1"/>
</dbReference>
<evidence type="ECO:0000259" key="15">
    <source>
        <dbReference type="SMART" id="SM01024"/>
    </source>
</evidence>
<dbReference type="InterPro" id="IPR050747">
    <property type="entry name" value="Mitochondrial_chaperone_BCS1"/>
</dbReference>
<keyword evidence="5" id="KW-0999">Mitochondrion inner membrane</keyword>
<feature type="domain" description="AAA+ ATPase" evidence="14">
    <location>
        <begin position="270"/>
        <end position="409"/>
    </location>
</feature>
<feature type="region of interest" description="Disordered" evidence="13">
    <location>
        <begin position="499"/>
        <end position="524"/>
    </location>
</feature>
<evidence type="ECO:0000259" key="14">
    <source>
        <dbReference type="SMART" id="SM00382"/>
    </source>
</evidence>
<gene>
    <name evidence="16" type="ORF">FALBO_10449</name>
</gene>
<evidence type="ECO:0000256" key="3">
    <source>
        <dbReference type="ARBA" id="ARBA00022692"/>
    </source>
</evidence>
<keyword evidence="7 12" id="KW-0067">ATP-binding</keyword>
<dbReference type="InterPro" id="IPR003960">
    <property type="entry name" value="ATPase_AAA_CS"/>
</dbReference>
<dbReference type="PANTHER" id="PTHR23070">
    <property type="entry name" value="BCS1 AAA-TYPE ATPASE"/>
    <property type="match status" value="1"/>
</dbReference>
<keyword evidence="9" id="KW-0496">Mitochondrion</keyword>
<dbReference type="EMBL" id="JAADYS010001487">
    <property type="protein sequence ID" value="KAF4462743.1"/>
    <property type="molecule type" value="Genomic_DNA"/>
</dbReference>
<reference evidence="16 17" key="1">
    <citation type="submission" date="2020-01" db="EMBL/GenBank/DDBJ databases">
        <title>Identification and distribution of gene clusters putatively required for synthesis of sphingolipid metabolism inhibitors in phylogenetically diverse species of the filamentous fungus Fusarium.</title>
        <authorList>
            <person name="Kim H.-S."/>
            <person name="Busman M."/>
            <person name="Brown D.W."/>
            <person name="Divon H."/>
            <person name="Uhlig S."/>
            <person name="Proctor R.H."/>
        </authorList>
    </citation>
    <scope>NUCLEOTIDE SEQUENCE [LARGE SCALE GENOMIC DNA]</scope>
    <source>
        <strain evidence="16 17">NRRL 20459</strain>
    </source>
</reference>
<dbReference type="InterPro" id="IPR027417">
    <property type="entry name" value="P-loop_NTPase"/>
</dbReference>
<dbReference type="AlphaFoldDB" id="A0A8H4L6Z6"/>
<dbReference type="InterPro" id="IPR014851">
    <property type="entry name" value="BCS1_N"/>
</dbReference>
<protein>
    <submittedName>
        <fullName evidence="16">BCS1</fullName>
    </submittedName>
</protein>
<accession>A0A8H4L6Z6</accession>
<dbReference type="InterPro" id="IPR003959">
    <property type="entry name" value="ATPase_AAA_core"/>
</dbReference>
<dbReference type="Pfam" id="PF08740">
    <property type="entry name" value="BCS1_N"/>
    <property type="match status" value="1"/>
</dbReference>
<sequence>MDTSPENILAQGTILGVLKTLFPRASYLPFVAFTVMLIPYCHEYLGDAIKTRLVSTVEIRSHDEVYNYVMGWVTRNSISRGSHRLLASSSIKNETMREEGRNGTGDDNEVDNGDIDPVSNSPEDLRHKISLYNARPLLWTPAMGTHYFWYEGRILSFTRSVEDREQTIFSRQRPEKVIISCLGRDPTVIKRLIYKSRIEYLEKQRGQTSIYRASKTYGDELIWMKCMTKATRPLSTIALDEDIKQDLIKDLERYLSPQTKRWYANRGIPYRRGYLFSGPPGTGKTSLTLAAAGSMGLNIYMISLNSPLLSEDTLATLFRDLPRTCLVLLEDIDATGLTQKRRVDQTGDEGPGIQAKDRISLSGLLNVIDGVAAQEGRVLVMTSNHTENLDPALLRPGRVDFSVKFGLATTDTASQLFIQMYEASCDEATVGDGEKQAVKVSYDKTPLSSLAAEFGSKVPELMFSPAAIQGYLLTHQEDPVGAIAAVDDWVKQQALNKEQKLIEETPKPVEDGVKSETNTSDKDE</sequence>
<dbReference type="Pfam" id="PF00004">
    <property type="entry name" value="AAA"/>
    <property type="match status" value="1"/>
</dbReference>
<organism evidence="16 17">
    <name type="scientific">Fusarium albosuccineum</name>
    <dbReference type="NCBI Taxonomy" id="1237068"/>
    <lineage>
        <taxon>Eukaryota</taxon>
        <taxon>Fungi</taxon>
        <taxon>Dikarya</taxon>
        <taxon>Ascomycota</taxon>
        <taxon>Pezizomycotina</taxon>
        <taxon>Sordariomycetes</taxon>
        <taxon>Hypocreomycetidae</taxon>
        <taxon>Hypocreales</taxon>
        <taxon>Nectriaceae</taxon>
        <taxon>Fusarium</taxon>
        <taxon>Fusarium decemcellulare species complex</taxon>
    </lineage>
</organism>
<dbReference type="InterPro" id="IPR003593">
    <property type="entry name" value="AAA+_ATPase"/>
</dbReference>
<comment type="catalytic activity">
    <reaction evidence="11">
        <text>ATP + H2O = ADP + phosphate + H(+)</text>
        <dbReference type="Rhea" id="RHEA:13065"/>
        <dbReference type="ChEBI" id="CHEBI:15377"/>
        <dbReference type="ChEBI" id="CHEBI:15378"/>
        <dbReference type="ChEBI" id="CHEBI:30616"/>
        <dbReference type="ChEBI" id="CHEBI:43474"/>
        <dbReference type="ChEBI" id="CHEBI:456216"/>
    </reaction>
    <physiologicalReaction direction="left-to-right" evidence="11">
        <dbReference type="Rhea" id="RHEA:13066"/>
    </physiologicalReaction>
</comment>
<evidence type="ECO:0000256" key="12">
    <source>
        <dbReference type="RuleBase" id="RU003651"/>
    </source>
</evidence>
<keyword evidence="6" id="KW-0378">Hydrolase</keyword>
<evidence type="ECO:0000256" key="9">
    <source>
        <dbReference type="ARBA" id="ARBA00023128"/>
    </source>
</evidence>
<dbReference type="InterPro" id="IPR057495">
    <property type="entry name" value="AAA_lid_BCS1"/>
</dbReference>
<evidence type="ECO:0000313" key="17">
    <source>
        <dbReference type="Proteomes" id="UP000554235"/>
    </source>
</evidence>
<evidence type="ECO:0000256" key="6">
    <source>
        <dbReference type="ARBA" id="ARBA00022801"/>
    </source>
</evidence>
<keyword evidence="3" id="KW-0812">Transmembrane</keyword>
<evidence type="ECO:0000256" key="11">
    <source>
        <dbReference type="ARBA" id="ARBA00048778"/>
    </source>
</evidence>
<evidence type="ECO:0000256" key="13">
    <source>
        <dbReference type="SAM" id="MobiDB-lite"/>
    </source>
</evidence>
<dbReference type="OrthoDB" id="10251412at2759"/>
<evidence type="ECO:0000256" key="7">
    <source>
        <dbReference type="ARBA" id="ARBA00022840"/>
    </source>
</evidence>
<dbReference type="GO" id="GO:0016887">
    <property type="term" value="F:ATP hydrolysis activity"/>
    <property type="evidence" value="ECO:0007669"/>
    <property type="project" value="InterPro"/>
</dbReference>
<comment type="caution">
    <text evidence="16">The sequence shown here is derived from an EMBL/GenBank/DDBJ whole genome shotgun (WGS) entry which is preliminary data.</text>
</comment>
<dbReference type="Proteomes" id="UP000554235">
    <property type="component" value="Unassembled WGS sequence"/>
</dbReference>
<evidence type="ECO:0000256" key="4">
    <source>
        <dbReference type="ARBA" id="ARBA00022741"/>
    </source>
</evidence>
<proteinExistence type="inferred from homology"/>
<evidence type="ECO:0000256" key="1">
    <source>
        <dbReference type="ARBA" id="ARBA00004434"/>
    </source>
</evidence>